<evidence type="ECO:0000313" key="1">
    <source>
        <dbReference type="EMBL" id="AOS46154.1"/>
    </source>
</evidence>
<dbReference type="OrthoDB" id="8820000at2"/>
<sequence length="96" mass="10614">MNEYIVLIQDNEKSAAVPESWDRFFQAARASGLFQGGSEIGRREIVGDPQTALSTKHVVGYMRFDAPDKSRLLDLLQLHPVVLAGGSIELCELPRS</sequence>
<name>A0A1D8AZ70_9BACT</name>
<evidence type="ECO:0008006" key="3">
    <source>
        <dbReference type="Google" id="ProtNLM"/>
    </source>
</evidence>
<dbReference type="KEGG" id="obg:Verru16b_03251"/>
<accession>A0A1D8AZ70</accession>
<dbReference type="Proteomes" id="UP000095228">
    <property type="component" value="Chromosome"/>
</dbReference>
<evidence type="ECO:0000313" key="2">
    <source>
        <dbReference type="Proteomes" id="UP000095228"/>
    </source>
</evidence>
<dbReference type="STRING" id="1838286.Verru16b_03251"/>
<protein>
    <recommendedName>
        <fullName evidence="3">YCII-related domain-containing protein</fullName>
    </recommendedName>
</protein>
<dbReference type="EMBL" id="CP016094">
    <property type="protein sequence ID" value="AOS46154.1"/>
    <property type="molecule type" value="Genomic_DNA"/>
</dbReference>
<keyword evidence="2" id="KW-1185">Reference proteome</keyword>
<dbReference type="RefSeq" id="WP_069963236.1">
    <property type="nucleotide sequence ID" value="NZ_CP016094.1"/>
</dbReference>
<proteinExistence type="predicted"/>
<gene>
    <name evidence="1" type="ORF">Verru16b_03251</name>
</gene>
<dbReference type="AlphaFoldDB" id="A0A1D8AZ70"/>
<reference evidence="1 2" key="1">
    <citation type="submission" date="2016-06" db="EMBL/GenBank/DDBJ databases">
        <title>Three novel species with peptidoglycan cell walls form the new genus Lacunisphaera gen. nov. in the family Opitutaceae of the verrucomicrobial subdivision 4.</title>
        <authorList>
            <person name="Rast P."/>
            <person name="Gloeckner I."/>
            <person name="Jogler M."/>
            <person name="Boedeker C."/>
            <person name="Jeske O."/>
            <person name="Wiegand S."/>
            <person name="Reinhardt R."/>
            <person name="Schumann P."/>
            <person name="Rohde M."/>
            <person name="Spring S."/>
            <person name="Gloeckner F.O."/>
            <person name="Jogler C."/>
        </authorList>
    </citation>
    <scope>NUCLEOTIDE SEQUENCE [LARGE SCALE GENOMIC DNA]</scope>
    <source>
        <strain evidence="1 2">IG16b</strain>
    </source>
</reference>
<organism evidence="1 2">
    <name type="scientific">Lacunisphaera limnophila</name>
    <dbReference type="NCBI Taxonomy" id="1838286"/>
    <lineage>
        <taxon>Bacteria</taxon>
        <taxon>Pseudomonadati</taxon>
        <taxon>Verrucomicrobiota</taxon>
        <taxon>Opitutia</taxon>
        <taxon>Opitutales</taxon>
        <taxon>Opitutaceae</taxon>
        <taxon>Lacunisphaera</taxon>
    </lineage>
</organism>